<dbReference type="InterPro" id="IPR010870">
    <property type="entry name" value="Porin_O/P"/>
</dbReference>
<dbReference type="Proteomes" id="UP001155027">
    <property type="component" value="Unassembled WGS sequence"/>
</dbReference>
<protein>
    <submittedName>
        <fullName evidence="1">Phosphate-selective porin OprO/OprP</fullName>
    </submittedName>
</protein>
<organism evidence="1 2">
    <name type="scientific">Salinibacter ruber</name>
    <dbReference type="NCBI Taxonomy" id="146919"/>
    <lineage>
        <taxon>Bacteria</taxon>
        <taxon>Pseudomonadati</taxon>
        <taxon>Rhodothermota</taxon>
        <taxon>Rhodothermia</taxon>
        <taxon>Rhodothermales</taxon>
        <taxon>Salinibacteraceae</taxon>
        <taxon>Salinibacter</taxon>
    </lineage>
</organism>
<comment type="caution">
    <text evidence="1">The sequence shown here is derived from an EMBL/GenBank/DDBJ whole genome shotgun (WGS) entry which is preliminary data.</text>
</comment>
<evidence type="ECO:0000313" key="2">
    <source>
        <dbReference type="Proteomes" id="UP001155027"/>
    </source>
</evidence>
<dbReference type="InterPro" id="IPR023614">
    <property type="entry name" value="Porin_dom_sf"/>
</dbReference>
<dbReference type="Pfam" id="PF07396">
    <property type="entry name" value="Porin_O_P"/>
    <property type="match status" value="1"/>
</dbReference>
<dbReference type="SUPFAM" id="SSF56935">
    <property type="entry name" value="Porins"/>
    <property type="match status" value="1"/>
</dbReference>
<dbReference type="EMBL" id="JANUAU010000006">
    <property type="protein sequence ID" value="MCS3678141.1"/>
    <property type="molecule type" value="Genomic_DNA"/>
</dbReference>
<name>A0A9X2Q7I0_9BACT</name>
<dbReference type="RefSeq" id="WP_251929536.1">
    <property type="nucleotide sequence ID" value="NZ_CALTSD010000001.1"/>
</dbReference>
<evidence type="ECO:0000313" key="1">
    <source>
        <dbReference type="EMBL" id="MCS3678141.1"/>
    </source>
</evidence>
<sequence>MSTARPRLFVVLLAVLGGVGIGNLGMAQTGGASGTGGDVQAGKEGFRVVSGDGAFALRLRGDLYADARFFPGTTEPAGAERFFLRRARPRLQGRVYDRFAFSLRSDFGIGGPEIDDAFVEARFAPALRLRMGRFNVPVGLEVLSSSTGLMHVERGFPAGLVPERDVGVMLAGDVGAGRLHYALGLFNGAPGASEPGGDVDDAKEAAGRVFVVPFAGTNGMWKGLGVGLAGTVGTVTGTAGTPALTGLRTTGRQSFFGYRDEARADGRRWRLAPQARLYAGPVELLGTYTVTTETARRGPDQETLTHRAWQASAAVVLTGEDAREGEVVPDDPFGAERGTGAIELGGRVHGVTFDDEAFPAFAAPTAASGATAWGLTLSWYPNAMVRVMLGMERTGFEAVGAGPARDPETLLLTRMQISF</sequence>
<dbReference type="AlphaFoldDB" id="A0A9X2Q7I0"/>
<accession>A0A9X2Q7I0</accession>
<reference evidence="1" key="1">
    <citation type="submission" date="2022-08" db="EMBL/GenBank/DDBJ databases">
        <title>Genomic Encyclopedia of Type Strains, Phase V (KMG-V): Genome sequencing to study the core and pangenomes of soil and plant-associated prokaryotes.</title>
        <authorList>
            <person name="Whitman W."/>
        </authorList>
    </citation>
    <scope>NUCLEOTIDE SEQUENCE</scope>
    <source>
        <strain evidence="1">0</strain>
    </source>
</reference>
<gene>
    <name evidence="1" type="ORF">GGP71_002071</name>
</gene>
<dbReference type="Gene3D" id="2.40.160.10">
    <property type="entry name" value="Porin"/>
    <property type="match status" value="1"/>
</dbReference>
<proteinExistence type="predicted"/>